<evidence type="ECO:0000259" key="3">
    <source>
        <dbReference type="PROSITE" id="PS50835"/>
    </source>
</evidence>
<evidence type="ECO:0000313" key="5">
    <source>
        <dbReference type="Proteomes" id="UP000821866"/>
    </source>
</evidence>
<dbReference type="GO" id="GO:0098632">
    <property type="term" value="F:cell-cell adhesion mediator activity"/>
    <property type="evidence" value="ECO:0007669"/>
    <property type="project" value="TreeGrafter"/>
</dbReference>
<evidence type="ECO:0000313" key="4">
    <source>
        <dbReference type="EMBL" id="KAH8020838.1"/>
    </source>
</evidence>
<dbReference type="Proteomes" id="UP000821866">
    <property type="component" value="Chromosome 7"/>
</dbReference>
<evidence type="ECO:0000256" key="1">
    <source>
        <dbReference type="ARBA" id="ARBA00023319"/>
    </source>
</evidence>
<dbReference type="SMART" id="SM00409">
    <property type="entry name" value="IG"/>
    <property type="match status" value="2"/>
</dbReference>
<dbReference type="EMBL" id="JABSTU010000009">
    <property type="protein sequence ID" value="KAH8020838.1"/>
    <property type="molecule type" value="Genomic_DNA"/>
</dbReference>
<dbReference type="InterPro" id="IPR013783">
    <property type="entry name" value="Ig-like_fold"/>
</dbReference>
<name>A0A9J6DFY6_RHIMP</name>
<proteinExistence type="predicted"/>
<dbReference type="GO" id="GO:0030424">
    <property type="term" value="C:axon"/>
    <property type="evidence" value="ECO:0007669"/>
    <property type="project" value="TreeGrafter"/>
</dbReference>
<dbReference type="AlphaFoldDB" id="A0A9J6DFY6"/>
<dbReference type="VEuPathDB" id="VectorBase:LOC119174141"/>
<dbReference type="Gene3D" id="2.60.40.10">
    <property type="entry name" value="Immunoglobulins"/>
    <property type="match status" value="2"/>
</dbReference>
<keyword evidence="1" id="KW-0393">Immunoglobulin domain</keyword>
<reference evidence="4" key="1">
    <citation type="journal article" date="2020" name="Cell">
        <title>Large-Scale Comparative Analyses of Tick Genomes Elucidate Their Genetic Diversity and Vector Capacities.</title>
        <authorList>
            <consortium name="Tick Genome and Microbiome Consortium (TIGMIC)"/>
            <person name="Jia N."/>
            <person name="Wang J."/>
            <person name="Shi W."/>
            <person name="Du L."/>
            <person name="Sun Y."/>
            <person name="Zhan W."/>
            <person name="Jiang J.F."/>
            <person name="Wang Q."/>
            <person name="Zhang B."/>
            <person name="Ji P."/>
            <person name="Bell-Sakyi L."/>
            <person name="Cui X.M."/>
            <person name="Yuan T.T."/>
            <person name="Jiang B.G."/>
            <person name="Yang W.F."/>
            <person name="Lam T.T."/>
            <person name="Chang Q.C."/>
            <person name="Ding S.J."/>
            <person name="Wang X.J."/>
            <person name="Zhu J.G."/>
            <person name="Ruan X.D."/>
            <person name="Zhao L."/>
            <person name="Wei J.T."/>
            <person name="Ye R.Z."/>
            <person name="Que T.C."/>
            <person name="Du C.H."/>
            <person name="Zhou Y.H."/>
            <person name="Cheng J.X."/>
            <person name="Dai P.F."/>
            <person name="Guo W.B."/>
            <person name="Han X.H."/>
            <person name="Huang E.J."/>
            <person name="Li L.F."/>
            <person name="Wei W."/>
            <person name="Gao Y.C."/>
            <person name="Liu J.Z."/>
            <person name="Shao H.Z."/>
            <person name="Wang X."/>
            <person name="Wang C.C."/>
            <person name="Yang T.C."/>
            <person name="Huo Q.B."/>
            <person name="Li W."/>
            <person name="Chen H.Y."/>
            <person name="Chen S.E."/>
            <person name="Zhou L.G."/>
            <person name="Ni X.B."/>
            <person name="Tian J.H."/>
            <person name="Sheng Y."/>
            <person name="Liu T."/>
            <person name="Pan Y.S."/>
            <person name="Xia L.Y."/>
            <person name="Li J."/>
            <person name="Zhao F."/>
            <person name="Cao W.C."/>
        </authorList>
    </citation>
    <scope>NUCLEOTIDE SEQUENCE</scope>
    <source>
        <strain evidence="4">Rmic-2018</strain>
    </source>
</reference>
<feature type="compositionally biased region" description="Basic and acidic residues" evidence="2">
    <location>
        <begin position="14"/>
        <end position="29"/>
    </location>
</feature>
<feature type="region of interest" description="Disordered" evidence="2">
    <location>
        <begin position="269"/>
        <end position="293"/>
    </location>
</feature>
<keyword evidence="5" id="KW-1185">Reference proteome</keyword>
<dbReference type="PANTHER" id="PTHR10075">
    <property type="entry name" value="BASIGIN RELATED"/>
    <property type="match status" value="1"/>
</dbReference>
<organism evidence="4 5">
    <name type="scientific">Rhipicephalus microplus</name>
    <name type="common">Cattle tick</name>
    <name type="synonym">Boophilus microplus</name>
    <dbReference type="NCBI Taxonomy" id="6941"/>
    <lineage>
        <taxon>Eukaryota</taxon>
        <taxon>Metazoa</taxon>
        <taxon>Ecdysozoa</taxon>
        <taxon>Arthropoda</taxon>
        <taxon>Chelicerata</taxon>
        <taxon>Arachnida</taxon>
        <taxon>Acari</taxon>
        <taxon>Parasitiformes</taxon>
        <taxon>Ixodida</taxon>
        <taxon>Ixodoidea</taxon>
        <taxon>Ixodidae</taxon>
        <taxon>Rhipicephalinae</taxon>
        <taxon>Rhipicephalus</taxon>
        <taxon>Boophilus</taxon>
    </lineage>
</organism>
<feature type="region of interest" description="Disordered" evidence="2">
    <location>
        <begin position="1"/>
        <end position="29"/>
    </location>
</feature>
<sequence>MTYAETVTENAGEINEKDEAQLKTVEGRATDRRWTDTVRDRIHRVSGQSLFRPKDQTGKSRGFDEEDLLDVRQSPRDASLRYRESHIFRCVPAHPQYTSTTWFKEDEELRIFMQDPNLEGLILVGNNTLWVREMDVSLRGNYTCRVSSGSAVRDLHFKISYAGPAIVKPPCEIVQRKVPQDTSFTRGETVILPCETSGSHVATHWTRNGAQLRTGVDRVTILPIGFLTINDSRPEDSGVYACVATDVAKNCSRSFSAAVAVMPKSRLQEGQHLSLPPPAANYSSPLRQKRPEK</sequence>
<protein>
    <recommendedName>
        <fullName evidence="3">Ig-like domain-containing protein</fullName>
    </recommendedName>
</protein>
<dbReference type="Pfam" id="PF13927">
    <property type="entry name" value="Ig_3"/>
    <property type="match status" value="1"/>
</dbReference>
<accession>A0A9J6DFY6</accession>
<dbReference type="PROSITE" id="PS50835">
    <property type="entry name" value="IG_LIKE"/>
    <property type="match status" value="2"/>
</dbReference>
<dbReference type="PANTHER" id="PTHR10075:SF100">
    <property type="entry name" value="FASCICLIN-2"/>
    <property type="match status" value="1"/>
</dbReference>
<comment type="caution">
    <text evidence="4">The sequence shown here is derived from an EMBL/GenBank/DDBJ whole genome shotgun (WGS) entry which is preliminary data.</text>
</comment>
<evidence type="ECO:0000256" key="2">
    <source>
        <dbReference type="SAM" id="MobiDB-lite"/>
    </source>
</evidence>
<dbReference type="InterPro" id="IPR036179">
    <property type="entry name" value="Ig-like_dom_sf"/>
</dbReference>
<reference evidence="4" key="2">
    <citation type="submission" date="2021-09" db="EMBL/GenBank/DDBJ databases">
        <authorList>
            <person name="Jia N."/>
            <person name="Wang J."/>
            <person name="Shi W."/>
            <person name="Du L."/>
            <person name="Sun Y."/>
            <person name="Zhan W."/>
            <person name="Jiang J."/>
            <person name="Wang Q."/>
            <person name="Zhang B."/>
            <person name="Ji P."/>
            <person name="Sakyi L.B."/>
            <person name="Cui X."/>
            <person name="Yuan T."/>
            <person name="Jiang B."/>
            <person name="Yang W."/>
            <person name="Lam T.T.-Y."/>
            <person name="Chang Q."/>
            <person name="Ding S."/>
            <person name="Wang X."/>
            <person name="Zhu J."/>
            <person name="Ruan X."/>
            <person name="Zhao L."/>
            <person name="Wei J."/>
            <person name="Que T."/>
            <person name="Du C."/>
            <person name="Cheng J."/>
            <person name="Dai P."/>
            <person name="Han X."/>
            <person name="Huang E."/>
            <person name="Gao Y."/>
            <person name="Liu J."/>
            <person name="Shao H."/>
            <person name="Ye R."/>
            <person name="Li L."/>
            <person name="Wei W."/>
            <person name="Wang X."/>
            <person name="Wang C."/>
            <person name="Huo Q."/>
            <person name="Li W."/>
            <person name="Guo W."/>
            <person name="Chen H."/>
            <person name="Chen S."/>
            <person name="Zhou L."/>
            <person name="Zhou L."/>
            <person name="Ni X."/>
            <person name="Tian J."/>
            <person name="Zhou Y."/>
            <person name="Sheng Y."/>
            <person name="Liu T."/>
            <person name="Pan Y."/>
            <person name="Xia L."/>
            <person name="Li J."/>
            <person name="Zhao F."/>
            <person name="Cao W."/>
        </authorList>
    </citation>
    <scope>NUCLEOTIDE SEQUENCE</scope>
    <source>
        <strain evidence="4">Rmic-2018</strain>
        <tissue evidence="4">Larvae</tissue>
    </source>
</reference>
<dbReference type="GO" id="GO:0007411">
    <property type="term" value="P:axon guidance"/>
    <property type="evidence" value="ECO:0007669"/>
    <property type="project" value="TreeGrafter"/>
</dbReference>
<dbReference type="GO" id="GO:0005886">
    <property type="term" value="C:plasma membrane"/>
    <property type="evidence" value="ECO:0007669"/>
    <property type="project" value="TreeGrafter"/>
</dbReference>
<dbReference type="CDD" id="cd00096">
    <property type="entry name" value="Ig"/>
    <property type="match status" value="1"/>
</dbReference>
<dbReference type="InterPro" id="IPR003599">
    <property type="entry name" value="Ig_sub"/>
</dbReference>
<dbReference type="GO" id="GO:0070593">
    <property type="term" value="P:dendrite self-avoidance"/>
    <property type="evidence" value="ECO:0007669"/>
    <property type="project" value="TreeGrafter"/>
</dbReference>
<feature type="domain" description="Ig-like" evidence="3">
    <location>
        <begin position="75"/>
        <end position="160"/>
    </location>
</feature>
<dbReference type="SMART" id="SM00408">
    <property type="entry name" value="IGc2"/>
    <property type="match status" value="1"/>
</dbReference>
<dbReference type="InterPro" id="IPR007110">
    <property type="entry name" value="Ig-like_dom"/>
</dbReference>
<feature type="domain" description="Ig-like" evidence="3">
    <location>
        <begin position="164"/>
        <end position="260"/>
    </location>
</feature>
<dbReference type="SUPFAM" id="SSF48726">
    <property type="entry name" value="Immunoglobulin"/>
    <property type="match status" value="2"/>
</dbReference>
<gene>
    <name evidence="4" type="ORF">HPB51_005279</name>
</gene>
<dbReference type="InterPro" id="IPR003598">
    <property type="entry name" value="Ig_sub2"/>
</dbReference>
<dbReference type="GO" id="GO:0007156">
    <property type="term" value="P:homophilic cell adhesion via plasma membrane adhesion molecules"/>
    <property type="evidence" value="ECO:0007669"/>
    <property type="project" value="TreeGrafter"/>
</dbReference>